<organism evidence="7 8">
    <name type="scientific">Vibrio rhizosphaerae</name>
    <dbReference type="NCBI Taxonomy" id="398736"/>
    <lineage>
        <taxon>Bacteria</taxon>
        <taxon>Pseudomonadati</taxon>
        <taxon>Pseudomonadota</taxon>
        <taxon>Gammaproteobacteria</taxon>
        <taxon>Vibrionales</taxon>
        <taxon>Vibrionaceae</taxon>
        <taxon>Vibrio</taxon>
    </lineage>
</organism>
<evidence type="ECO:0000256" key="2">
    <source>
        <dbReference type="ARBA" id="ARBA00022475"/>
    </source>
</evidence>
<evidence type="ECO:0000313" key="8">
    <source>
        <dbReference type="Proteomes" id="UP001279860"/>
    </source>
</evidence>
<feature type="transmembrane region" description="Helical" evidence="6">
    <location>
        <begin position="159"/>
        <end position="181"/>
    </location>
</feature>
<keyword evidence="2" id="KW-1003">Cell membrane</keyword>
<feature type="transmembrane region" description="Helical" evidence="6">
    <location>
        <begin position="6"/>
        <end position="27"/>
    </location>
</feature>
<dbReference type="PANTHER" id="PTHR30086:SF20">
    <property type="entry name" value="ARGININE EXPORTER PROTEIN ARGO-RELATED"/>
    <property type="match status" value="1"/>
</dbReference>
<dbReference type="Pfam" id="PF01810">
    <property type="entry name" value="LysE"/>
    <property type="match status" value="1"/>
</dbReference>
<evidence type="ECO:0000256" key="4">
    <source>
        <dbReference type="ARBA" id="ARBA00022989"/>
    </source>
</evidence>
<keyword evidence="5 6" id="KW-0472">Membrane</keyword>
<keyword evidence="8" id="KW-1185">Reference proteome</keyword>
<evidence type="ECO:0000256" key="3">
    <source>
        <dbReference type="ARBA" id="ARBA00022692"/>
    </source>
</evidence>
<feature type="transmembrane region" description="Helical" evidence="6">
    <location>
        <begin position="39"/>
        <end position="59"/>
    </location>
</feature>
<name>A0ABU4IV71_9VIBR</name>
<feature type="transmembrane region" description="Helical" evidence="6">
    <location>
        <begin position="121"/>
        <end position="147"/>
    </location>
</feature>
<evidence type="ECO:0000313" key="7">
    <source>
        <dbReference type="EMBL" id="MDW6092118.1"/>
    </source>
</evidence>
<keyword evidence="4 6" id="KW-1133">Transmembrane helix</keyword>
<dbReference type="Proteomes" id="UP001279860">
    <property type="component" value="Unassembled WGS sequence"/>
</dbReference>
<sequence>MDFTTALLSILTIHLMASISPGPDFVVVSQQTLRQGRKAGMVCGMGVCVGLLVHISYSVAGLTTVFGHSDYMTRGIGIFGGSYLVFLAYKSIKGSFAKPTQEPTQAEAPVQAEKKTKAKSAFWSGLIVNIFNPKAAIYFISLFSIIISPTLETEKLLLVIISIIAVQMTWYLTFIFIVTIPSVRVKFDRKVYLIDRFLAILMAAMGIYMIITYALI</sequence>
<dbReference type="RefSeq" id="WP_038182435.1">
    <property type="nucleotide sequence ID" value="NZ_AP024903.1"/>
</dbReference>
<accession>A0ABU4IV71</accession>
<reference evidence="7 8" key="1">
    <citation type="submission" date="2023-11" db="EMBL/GenBank/DDBJ databases">
        <title>Plant-associative lifestyle of Vibrio porteresiae and its evolutionary dynamics.</title>
        <authorList>
            <person name="Rameshkumar N."/>
            <person name="Kirti K."/>
        </authorList>
    </citation>
    <scope>NUCLEOTIDE SEQUENCE [LARGE SCALE GENOMIC DNA]</scope>
    <source>
        <strain evidence="7 8">MSSRF7</strain>
    </source>
</reference>
<dbReference type="EMBL" id="JAWRCP010000001">
    <property type="protein sequence ID" value="MDW6092118.1"/>
    <property type="molecule type" value="Genomic_DNA"/>
</dbReference>
<feature type="transmembrane region" description="Helical" evidence="6">
    <location>
        <begin position="193"/>
        <end position="215"/>
    </location>
</feature>
<keyword evidence="3 6" id="KW-0812">Transmembrane</keyword>
<comment type="subcellular location">
    <subcellularLocation>
        <location evidence="1">Cell membrane</location>
        <topology evidence="1">Multi-pass membrane protein</topology>
    </subcellularLocation>
</comment>
<dbReference type="PANTHER" id="PTHR30086">
    <property type="entry name" value="ARGININE EXPORTER PROTEIN ARGO"/>
    <property type="match status" value="1"/>
</dbReference>
<dbReference type="InterPro" id="IPR001123">
    <property type="entry name" value="LeuE-type"/>
</dbReference>
<proteinExistence type="predicted"/>
<gene>
    <name evidence="7" type="ORF">SBX64_06125</name>
</gene>
<evidence type="ECO:0000256" key="1">
    <source>
        <dbReference type="ARBA" id="ARBA00004651"/>
    </source>
</evidence>
<evidence type="ECO:0000256" key="6">
    <source>
        <dbReference type="SAM" id="Phobius"/>
    </source>
</evidence>
<comment type="caution">
    <text evidence="7">The sequence shown here is derived from an EMBL/GenBank/DDBJ whole genome shotgun (WGS) entry which is preliminary data.</text>
</comment>
<feature type="transmembrane region" description="Helical" evidence="6">
    <location>
        <begin position="71"/>
        <end position="89"/>
    </location>
</feature>
<protein>
    <submittedName>
        <fullName evidence="7">LysE family translocator</fullName>
    </submittedName>
</protein>
<evidence type="ECO:0000256" key="5">
    <source>
        <dbReference type="ARBA" id="ARBA00023136"/>
    </source>
</evidence>